<evidence type="ECO:0000313" key="2">
    <source>
        <dbReference type="Proteomes" id="UP001501777"/>
    </source>
</evidence>
<organism evidence="1 2">
    <name type="scientific">Streptomyces longisporus</name>
    <dbReference type="NCBI Taxonomy" id="1948"/>
    <lineage>
        <taxon>Bacteria</taxon>
        <taxon>Bacillati</taxon>
        <taxon>Actinomycetota</taxon>
        <taxon>Actinomycetes</taxon>
        <taxon>Kitasatosporales</taxon>
        <taxon>Streptomycetaceae</taxon>
        <taxon>Streptomyces</taxon>
    </lineage>
</organism>
<keyword evidence="2" id="KW-1185">Reference proteome</keyword>
<accession>A0ABP5ZST0</accession>
<dbReference type="Proteomes" id="UP001501777">
    <property type="component" value="Unassembled WGS sequence"/>
</dbReference>
<evidence type="ECO:0000313" key="1">
    <source>
        <dbReference type="EMBL" id="GAA2502798.1"/>
    </source>
</evidence>
<proteinExistence type="predicted"/>
<reference evidence="2" key="1">
    <citation type="journal article" date="2019" name="Int. J. Syst. Evol. Microbiol.">
        <title>The Global Catalogue of Microorganisms (GCM) 10K type strain sequencing project: providing services to taxonomists for standard genome sequencing and annotation.</title>
        <authorList>
            <consortium name="The Broad Institute Genomics Platform"/>
            <consortium name="The Broad Institute Genome Sequencing Center for Infectious Disease"/>
            <person name="Wu L."/>
            <person name="Ma J."/>
        </authorList>
    </citation>
    <scope>NUCLEOTIDE SEQUENCE [LARGE SCALE GENOMIC DNA]</scope>
    <source>
        <strain evidence="2">JCM 4395</strain>
    </source>
</reference>
<gene>
    <name evidence="1" type="ORF">GCM10010276_52300</name>
</gene>
<name>A0ABP5ZST0_STRLO</name>
<dbReference type="EMBL" id="BAAASG010000012">
    <property type="protein sequence ID" value="GAA2502798.1"/>
    <property type="molecule type" value="Genomic_DNA"/>
</dbReference>
<comment type="caution">
    <text evidence="1">The sequence shown here is derived from an EMBL/GenBank/DDBJ whole genome shotgun (WGS) entry which is preliminary data.</text>
</comment>
<sequence>MVRPACPISALVKLSVKDGDVTGRADLETAAWRRAGARRAHGGGPIARDSLVRLQRLRCCRSGLGLGFPSHPGPGVVAR</sequence>
<protein>
    <submittedName>
        <fullName evidence="1">Uncharacterized protein</fullName>
    </submittedName>
</protein>